<evidence type="ECO:0000313" key="5">
    <source>
        <dbReference type="EMBL" id="GAG13163.1"/>
    </source>
</evidence>
<dbReference type="InterPro" id="IPR050909">
    <property type="entry name" value="Bact_Autotransporter_VF"/>
</dbReference>
<feature type="domain" description="Filamentous haemagglutinin FhaB/tRNA nuclease CdiA-like TPS" evidence="4">
    <location>
        <begin position="35"/>
        <end position="146"/>
    </location>
</feature>
<sequence length="215" mass="22522">MAFIGSVKFGLAGRLVRPAVVAAAVAAVAMAARTAPAAPQGAQVVRGDVKFSQTGKNTVIEAGRNSIINYSSFDILQDEAVRFIQPGATSRVLNRIKSNSPTHIDGSLRANGIVYFVNPAGIMFGRGAIINVGGIYAGAANLSNRDFLNRVNHFSDARGAVTNYGAIYADAAYLIGRRVANHGIIVGNKGGVMLLAGEDVYIGERGGRMMVRLDG</sequence>
<dbReference type="Pfam" id="PF05860">
    <property type="entry name" value="TPS"/>
    <property type="match status" value="1"/>
</dbReference>
<evidence type="ECO:0000259" key="4">
    <source>
        <dbReference type="SMART" id="SM00912"/>
    </source>
</evidence>
<dbReference type="InterPro" id="IPR012334">
    <property type="entry name" value="Pectin_lyas_fold"/>
</dbReference>
<comment type="caution">
    <text evidence="5">The sequence shown here is derived from an EMBL/GenBank/DDBJ whole genome shotgun (WGS) entry which is preliminary data.</text>
</comment>
<dbReference type="AlphaFoldDB" id="X0VKZ7"/>
<dbReference type="Gene3D" id="2.160.20.10">
    <property type="entry name" value="Single-stranded right-handed beta-helix, Pectin lyase-like"/>
    <property type="match status" value="1"/>
</dbReference>
<proteinExistence type="predicted"/>
<dbReference type="SMART" id="SM00912">
    <property type="entry name" value="Haemagg_act"/>
    <property type="match status" value="1"/>
</dbReference>
<dbReference type="SUPFAM" id="SSF51126">
    <property type="entry name" value="Pectin lyase-like"/>
    <property type="match status" value="1"/>
</dbReference>
<evidence type="ECO:0000256" key="1">
    <source>
        <dbReference type="ARBA" id="ARBA00004613"/>
    </source>
</evidence>
<name>X0VKZ7_9ZZZZ</name>
<dbReference type="PANTHER" id="PTHR12338:SF8">
    <property type="entry name" value="HEME_HEMOPEXIN-BINDING PROTEIN"/>
    <property type="match status" value="1"/>
</dbReference>
<organism evidence="5">
    <name type="scientific">marine sediment metagenome</name>
    <dbReference type="NCBI Taxonomy" id="412755"/>
    <lineage>
        <taxon>unclassified sequences</taxon>
        <taxon>metagenomes</taxon>
        <taxon>ecological metagenomes</taxon>
    </lineage>
</organism>
<dbReference type="InterPro" id="IPR011050">
    <property type="entry name" value="Pectin_lyase_fold/virulence"/>
</dbReference>
<keyword evidence="2" id="KW-0964">Secreted</keyword>
<dbReference type="PANTHER" id="PTHR12338">
    <property type="entry name" value="AUTOTRANSPORTER"/>
    <property type="match status" value="1"/>
</dbReference>
<protein>
    <recommendedName>
        <fullName evidence="4">Filamentous haemagglutinin FhaB/tRNA nuclease CdiA-like TPS domain-containing protein</fullName>
    </recommendedName>
</protein>
<evidence type="ECO:0000256" key="2">
    <source>
        <dbReference type="ARBA" id="ARBA00022525"/>
    </source>
</evidence>
<dbReference type="NCBIfam" id="TIGR01901">
    <property type="entry name" value="adhes_NPXG"/>
    <property type="match status" value="1"/>
</dbReference>
<dbReference type="GO" id="GO:0005576">
    <property type="term" value="C:extracellular region"/>
    <property type="evidence" value="ECO:0007669"/>
    <property type="project" value="UniProtKB-SubCell"/>
</dbReference>
<dbReference type="InterPro" id="IPR008638">
    <property type="entry name" value="FhaB/CdiA-like_TPS"/>
</dbReference>
<dbReference type="EMBL" id="BARS01024958">
    <property type="protein sequence ID" value="GAG13163.1"/>
    <property type="molecule type" value="Genomic_DNA"/>
</dbReference>
<feature type="non-terminal residue" evidence="5">
    <location>
        <position position="215"/>
    </location>
</feature>
<keyword evidence="3" id="KW-0732">Signal</keyword>
<gene>
    <name evidence="5" type="ORF">S01H1_39531</name>
</gene>
<accession>X0VKZ7</accession>
<comment type="subcellular location">
    <subcellularLocation>
        <location evidence="1">Secreted</location>
    </subcellularLocation>
</comment>
<evidence type="ECO:0000256" key="3">
    <source>
        <dbReference type="ARBA" id="ARBA00022729"/>
    </source>
</evidence>
<reference evidence="5" key="1">
    <citation type="journal article" date="2014" name="Front. Microbiol.">
        <title>High frequency of phylogenetically diverse reductive dehalogenase-homologous genes in deep subseafloor sedimentary metagenomes.</title>
        <authorList>
            <person name="Kawai M."/>
            <person name="Futagami T."/>
            <person name="Toyoda A."/>
            <person name="Takaki Y."/>
            <person name="Nishi S."/>
            <person name="Hori S."/>
            <person name="Arai W."/>
            <person name="Tsubouchi T."/>
            <person name="Morono Y."/>
            <person name="Uchiyama I."/>
            <person name="Ito T."/>
            <person name="Fujiyama A."/>
            <person name="Inagaki F."/>
            <person name="Takami H."/>
        </authorList>
    </citation>
    <scope>NUCLEOTIDE SEQUENCE</scope>
    <source>
        <strain evidence="5">Expedition CK06-06</strain>
    </source>
</reference>